<protein>
    <recommendedName>
        <fullName evidence="4">Promethin</fullName>
    </recommendedName>
</protein>
<keyword evidence="3" id="KW-1185">Reference proteome</keyword>
<evidence type="ECO:0008006" key="4">
    <source>
        <dbReference type="Google" id="ProtNLM"/>
    </source>
</evidence>
<keyword evidence="1" id="KW-0812">Transmembrane</keyword>
<dbReference type="Proteomes" id="UP000567179">
    <property type="component" value="Unassembled WGS sequence"/>
</dbReference>
<evidence type="ECO:0000313" key="3">
    <source>
        <dbReference type="Proteomes" id="UP000567179"/>
    </source>
</evidence>
<keyword evidence="1" id="KW-1133">Transmembrane helix</keyword>
<feature type="transmembrane region" description="Helical" evidence="1">
    <location>
        <begin position="55"/>
        <end position="77"/>
    </location>
</feature>
<comment type="caution">
    <text evidence="2">The sequence shown here is derived from an EMBL/GenBank/DDBJ whole genome shotgun (WGS) entry which is preliminary data.</text>
</comment>
<feature type="transmembrane region" description="Helical" evidence="1">
    <location>
        <begin position="84"/>
        <end position="105"/>
    </location>
</feature>
<sequence length="197" mass="21409">MGSAPEHEKPTQKDALSSQFNNSISMVQSLTTRLEHDYVRPGLLKYQQFFARRPLTAIIIGIFAVLSVFPVITFIGLSFSLSAIFILAALTVALCASGAVVLAFFTALLGVLILTFITALFLTAVTISSFSFFRFVVLLRAQGAAGAYMWVLETKDTLLALLAKDSSQLTTSKINGHIQEDESTSSSPVQYKTDSQD</sequence>
<keyword evidence="1" id="KW-0472">Membrane</keyword>
<gene>
    <name evidence="2" type="ORF">D9619_003151</name>
</gene>
<dbReference type="EMBL" id="JAACJJ010000056">
    <property type="protein sequence ID" value="KAF5312986.1"/>
    <property type="molecule type" value="Genomic_DNA"/>
</dbReference>
<name>A0A8H5EUN8_9AGAR</name>
<feature type="transmembrane region" description="Helical" evidence="1">
    <location>
        <begin position="111"/>
        <end position="133"/>
    </location>
</feature>
<proteinExistence type="predicted"/>
<dbReference type="OrthoDB" id="3159957at2759"/>
<dbReference type="AlphaFoldDB" id="A0A8H5EUN8"/>
<reference evidence="2 3" key="1">
    <citation type="journal article" date="2020" name="ISME J.">
        <title>Uncovering the hidden diversity of litter-decomposition mechanisms in mushroom-forming fungi.</title>
        <authorList>
            <person name="Floudas D."/>
            <person name="Bentzer J."/>
            <person name="Ahren D."/>
            <person name="Johansson T."/>
            <person name="Persson P."/>
            <person name="Tunlid A."/>
        </authorList>
    </citation>
    <scope>NUCLEOTIDE SEQUENCE [LARGE SCALE GENOMIC DNA]</scope>
    <source>
        <strain evidence="2 3">CBS 101986</strain>
    </source>
</reference>
<accession>A0A8H5EUN8</accession>
<organism evidence="2 3">
    <name type="scientific">Psilocybe cf. subviscida</name>
    <dbReference type="NCBI Taxonomy" id="2480587"/>
    <lineage>
        <taxon>Eukaryota</taxon>
        <taxon>Fungi</taxon>
        <taxon>Dikarya</taxon>
        <taxon>Basidiomycota</taxon>
        <taxon>Agaricomycotina</taxon>
        <taxon>Agaricomycetes</taxon>
        <taxon>Agaricomycetidae</taxon>
        <taxon>Agaricales</taxon>
        <taxon>Agaricineae</taxon>
        <taxon>Strophariaceae</taxon>
        <taxon>Psilocybe</taxon>
    </lineage>
</organism>
<evidence type="ECO:0000313" key="2">
    <source>
        <dbReference type="EMBL" id="KAF5312986.1"/>
    </source>
</evidence>
<evidence type="ECO:0000256" key="1">
    <source>
        <dbReference type="SAM" id="Phobius"/>
    </source>
</evidence>
<dbReference type="Pfam" id="PF16015">
    <property type="entry name" value="Promethin"/>
    <property type="match status" value="1"/>
</dbReference>